<dbReference type="SUPFAM" id="SSF101898">
    <property type="entry name" value="NHL repeat"/>
    <property type="match status" value="1"/>
</dbReference>
<dbReference type="InterPro" id="IPR017996">
    <property type="entry name" value="MRJP/yellow-related"/>
</dbReference>
<evidence type="ECO:0000313" key="3">
    <source>
        <dbReference type="EMBL" id="ACU58930.1"/>
    </source>
</evidence>
<name>A0A979G181_CHIPD</name>
<accession>A0A979G181</accession>
<dbReference type="RefSeq" id="WP_012789106.1">
    <property type="nucleotide sequence ID" value="NC_013132.1"/>
</dbReference>
<keyword evidence="2" id="KW-0964">Secreted</keyword>
<reference evidence="3 4" key="2">
    <citation type="journal article" date="2010" name="Stand. Genomic Sci.">
        <title>Complete genome sequence of Chitinophaga pinensis type strain (UQM 2034).</title>
        <authorList>
            <person name="Glavina Del Rio T."/>
            <person name="Abt B."/>
            <person name="Spring S."/>
            <person name="Lapidus A."/>
            <person name="Nolan M."/>
            <person name="Tice H."/>
            <person name="Copeland A."/>
            <person name="Cheng J.F."/>
            <person name="Chen F."/>
            <person name="Bruce D."/>
            <person name="Goodwin L."/>
            <person name="Pitluck S."/>
            <person name="Ivanova N."/>
            <person name="Mavromatis K."/>
            <person name="Mikhailova N."/>
            <person name="Pati A."/>
            <person name="Chen A."/>
            <person name="Palaniappan K."/>
            <person name="Land M."/>
            <person name="Hauser L."/>
            <person name="Chang Y.J."/>
            <person name="Jeffries C.D."/>
            <person name="Chain P."/>
            <person name="Saunders E."/>
            <person name="Detter J.C."/>
            <person name="Brettin T."/>
            <person name="Rohde M."/>
            <person name="Goker M."/>
            <person name="Bristow J."/>
            <person name="Eisen J.A."/>
            <person name="Markowitz V."/>
            <person name="Hugenholtz P."/>
            <person name="Kyrpides N.C."/>
            <person name="Klenk H.P."/>
            <person name="Lucas S."/>
        </authorList>
    </citation>
    <scope>NUCLEOTIDE SEQUENCE [LARGE SCALE GENOMIC DNA]</scope>
    <source>
        <strain evidence="4">ATCC 43595 / DSM 2588 / LMG 13176 / NBRC 15968 / NCIMB 11800 / UQM 2034</strain>
    </source>
</reference>
<dbReference type="PANTHER" id="PTHR10009:SF18">
    <property type="entry name" value="PROTEIN YELLOW-LIKE PROTEIN"/>
    <property type="match status" value="1"/>
</dbReference>
<evidence type="ECO:0000256" key="2">
    <source>
        <dbReference type="ARBA" id="ARBA00022525"/>
    </source>
</evidence>
<proteinExistence type="predicted"/>
<dbReference type="KEGG" id="cpi:Cpin_1433"/>
<dbReference type="Proteomes" id="UP000002215">
    <property type="component" value="Chromosome"/>
</dbReference>
<organism evidence="3 4">
    <name type="scientific">Chitinophaga pinensis (strain ATCC 43595 / DSM 2588 / LMG 13176 / NBRC 15968 / NCIMB 11800 / UQM 2034)</name>
    <dbReference type="NCBI Taxonomy" id="485918"/>
    <lineage>
        <taxon>Bacteria</taxon>
        <taxon>Pseudomonadati</taxon>
        <taxon>Bacteroidota</taxon>
        <taxon>Chitinophagia</taxon>
        <taxon>Chitinophagales</taxon>
        <taxon>Chitinophagaceae</taxon>
        <taxon>Chitinophaga</taxon>
    </lineage>
</organism>
<dbReference type="OrthoDB" id="9797664at2"/>
<gene>
    <name evidence="3" type="ordered locus">Cpin_1433</name>
</gene>
<dbReference type="GO" id="GO:0005576">
    <property type="term" value="C:extracellular region"/>
    <property type="evidence" value="ECO:0007669"/>
    <property type="project" value="UniProtKB-SubCell"/>
</dbReference>
<reference evidence="4" key="1">
    <citation type="submission" date="2009-08" db="EMBL/GenBank/DDBJ databases">
        <title>The complete genome of Chitinophaga pinensis DSM 2588.</title>
        <authorList>
            <consortium name="US DOE Joint Genome Institute (JGI-PGF)"/>
            <person name="Lucas S."/>
            <person name="Copeland A."/>
            <person name="Lapidus A."/>
            <person name="Glavina del Rio T."/>
            <person name="Dalin E."/>
            <person name="Tice H."/>
            <person name="Bruce D."/>
            <person name="Goodwin L."/>
            <person name="Pitluck S."/>
            <person name="Kyrpides N."/>
            <person name="Mavromatis K."/>
            <person name="Ivanova N."/>
            <person name="Mikhailova N."/>
            <person name="Sims D."/>
            <person name="Meinche L."/>
            <person name="Brettin T."/>
            <person name="Detter J.C."/>
            <person name="Han C."/>
            <person name="Larimer F."/>
            <person name="Land M."/>
            <person name="Hauser L."/>
            <person name="Markowitz V."/>
            <person name="Cheng J.-F."/>
            <person name="Hugenholtz P."/>
            <person name="Woyke T."/>
            <person name="Wu D."/>
            <person name="Spring S."/>
            <person name="Klenk H.-P."/>
            <person name="Eisen J.A."/>
        </authorList>
    </citation>
    <scope>NUCLEOTIDE SEQUENCE [LARGE SCALE GENOMIC DNA]</scope>
    <source>
        <strain evidence="4">ATCC 43595 / DSM 2588 / LMG 13176 / NBRC 15968 / NCIMB 11800 / UQM 2034</strain>
    </source>
</reference>
<evidence type="ECO:0000256" key="1">
    <source>
        <dbReference type="ARBA" id="ARBA00004613"/>
    </source>
</evidence>
<protein>
    <submittedName>
        <fullName evidence="3">Major royal jelly protein</fullName>
    </submittedName>
</protein>
<dbReference type="PANTHER" id="PTHR10009">
    <property type="entry name" value="PROTEIN YELLOW-RELATED"/>
    <property type="match status" value="1"/>
</dbReference>
<dbReference type="EMBL" id="CP001699">
    <property type="protein sequence ID" value="ACU58930.1"/>
    <property type="molecule type" value="Genomic_DNA"/>
</dbReference>
<dbReference type="InterPro" id="IPR011042">
    <property type="entry name" value="6-blade_b-propeller_TolB-like"/>
</dbReference>
<sequence>MKRIIFALFFVVIFITAAKAQLEKVATADMIWNGVTVTADKRIFVCFPRLEGDKGIRIGEVLTDGKIIPYPDAAWNNWQIGKATSQKFVRTNSLRIGPDGLLWIVDTGTPSMGAAPLPDSAAKLVAIDTRTNRVVRIIPLAGVSSKATFIDDLRMIGNTIYLTDAGDPALIVMDKMSGQGRRVLEHHPSTTAEKAIWAAGHIMKDESGQQVHIHADQLEISPGGKWLYFQAASGPLWRVETRFLNSPYPSEKELKSHVTLFYQTLSTGGTAIDATGNIYVSDVNKQQITRISPEGKSQVIVQDKRLSWCDALWIDEEGYLWMPTGQLHLLAPFQQGVSKIKLPVVIYKMKINAKPFSS</sequence>
<evidence type="ECO:0000313" key="4">
    <source>
        <dbReference type="Proteomes" id="UP000002215"/>
    </source>
</evidence>
<comment type="subcellular location">
    <subcellularLocation>
        <location evidence="1">Secreted</location>
    </subcellularLocation>
</comment>
<dbReference type="AlphaFoldDB" id="A0A979G181"/>
<dbReference type="Pfam" id="PF03022">
    <property type="entry name" value="MRJP"/>
    <property type="match status" value="1"/>
</dbReference>
<dbReference type="Gene3D" id="2.120.10.30">
    <property type="entry name" value="TolB, C-terminal domain"/>
    <property type="match status" value="1"/>
</dbReference>